<dbReference type="Gene3D" id="1.10.1760.20">
    <property type="match status" value="1"/>
</dbReference>
<dbReference type="RefSeq" id="WP_188367000.1">
    <property type="nucleotide sequence ID" value="NZ_BMDT01000002.1"/>
</dbReference>
<evidence type="ECO:0000256" key="2">
    <source>
        <dbReference type="ARBA" id="ARBA00022989"/>
    </source>
</evidence>
<comment type="caution">
    <text evidence="4">The sequence shown here is derived from an EMBL/GenBank/DDBJ whole genome shotgun (WGS) entry which is preliminary data.</text>
</comment>
<dbReference type="Proteomes" id="UP000622610">
    <property type="component" value="Unassembled WGS sequence"/>
</dbReference>
<reference evidence="4" key="1">
    <citation type="journal article" date="2014" name="Int. J. Syst. Evol. Microbiol.">
        <title>Complete genome sequence of Corynebacterium casei LMG S-19264T (=DSM 44701T), isolated from a smear-ripened cheese.</title>
        <authorList>
            <consortium name="US DOE Joint Genome Institute (JGI-PGF)"/>
            <person name="Walter F."/>
            <person name="Albersmeier A."/>
            <person name="Kalinowski J."/>
            <person name="Ruckert C."/>
        </authorList>
    </citation>
    <scope>NUCLEOTIDE SEQUENCE</scope>
    <source>
        <strain evidence="4">CCM 8433</strain>
    </source>
</reference>
<feature type="transmembrane region" description="Helical" evidence="3">
    <location>
        <begin position="133"/>
        <end position="154"/>
    </location>
</feature>
<proteinExistence type="predicted"/>
<feature type="transmembrane region" description="Helical" evidence="3">
    <location>
        <begin position="40"/>
        <end position="65"/>
    </location>
</feature>
<dbReference type="GO" id="GO:0016020">
    <property type="term" value="C:membrane"/>
    <property type="evidence" value="ECO:0007669"/>
    <property type="project" value="InterPro"/>
</dbReference>
<protein>
    <submittedName>
        <fullName evidence="4">Membrane protein</fullName>
    </submittedName>
</protein>
<gene>
    <name evidence="4" type="ORF">GCM10011482_08150</name>
</gene>
<keyword evidence="2 3" id="KW-1133">Transmembrane helix</keyword>
<dbReference type="InterPro" id="IPR009825">
    <property type="entry name" value="ECF_substrate-spec-like"/>
</dbReference>
<keyword evidence="5" id="KW-1185">Reference proteome</keyword>
<feature type="transmembrane region" description="Helical" evidence="3">
    <location>
        <begin position="105"/>
        <end position="127"/>
    </location>
</feature>
<dbReference type="Pfam" id="PF07155">
    <property type="entry name" value="ECF-ribofla_trS"/>
    <property type="match status" value="1"/>
</dbReference>
<feature type="transmembrane region" description="Helical" evidence="3">
    <location>
        <begin position="71"/>
        <end position="93"/>
    </location>
</feature>
<keyword evidence="1 3" id="KW-0812">Transmembrane</keyword>
<evidence type="ECO:0000313" key="5">
    <source>
        <dbReference type="Proteomes" id="UP000622610"/>
    </source>
</evidence>
<dbReference type="PANTHER" id="PTHR37815:SF3">
    <property type="entry name" value="UPF0397 PROTEIN SPR0429"/>
    <property type="match status" value="1"/>
</dbReference>
<dbReference type="PANTHER" id="PTHR37815">
    <property type="entry name" value="UPF0397 PROTEIN BC_2624-RELATED"/>
    <property type="match status" value="1"/>
</dbReference>
<sequence length="167" mass="17797">MKLQKQLVIIAMLTALTVVLSLLFIFPVPATNGFVTLAEVGIYSAGFLLGPLGGFWVGALSGGLIDLFAGYPQWIVASFLIHGLQGAVAGYFFQKNPKWLHGVGFVLASLLMVIGYAIATALIYTWPAGVASIFGNVIQNIFGASLTILVMASIRKINLPLMKEGPR</sequence>
<feature type="transmembrane region" description="Helical" evidence="3">
    <location>
        <begin position="6"/>
        <end position="28"/>
    </location>
</feature>
<evidence type="ECO:0000256" key="3">
    <source>
        <dbReference type="SAM" id="Phobius"/>
    </source>
</evidence>
<keyword evidence="3" id="KW-0472">Membrane</keyword>
<evidence type="ECO:0000256" key="1">
    <source>
        <dbReference type="ARBA" id="ARBA00022692"/>
    </source>
</evidence>
<organism evidence="4 5">
    <name type="scientific">Enterococcus alcedinis</name>
    <dbReference type="NCBI Taxonomy" id="1274384"/>
    <lineage>
        <taxon>Bacteria</taxon>
        <taxon>Bacillati</taxon>
        <taxon>Bacillota</taxon>
        <taxon>Bacilli</taxon>
        <taxon>Lactobacillales</taxon>
        <taxon>Enterococcaceae</taxon>
        <taxon>Enterococcus</taxon>
    </lineage>
</organism>
<dbReference type="EMBL" id="BMDT01000002">
    <property type="protein sequence ID" value="GGI65161.1"/>
    <property type="molecule type" value="Genomic_DNA"/>
</dbReference>
<accession>A0A917JE85</accession>
<reference evidence="4" key="2">
    <citation type="submission" date="2020-09" db="EMBL/GenBank/DDBJ databases">
        <authorList>
            <person name="Sun Q."/>
            <person name="Sedlacek I."/>
        </authorList>
    </citation>
    <scope>NUCLEOTIDE SEQUENCE</scope>
    <source>
        <strain evidence="4">CCM 8433</strain>
    </source>
</reference>
<name>A0A917JE85_9ENTE</name>
<evidence type="ECO:0000313" key="4">
    <source>
        <dbReference type="EMBL" id="GGI65161.1"/>
    </source>
</evidence>
<dbReference type="AlphaFoldDB" id="A0A917JE85"/>